<sequence>MNYLKNEVNKEDLSRYESMIEEAGPCEPNESEEEFEEVNSSSSSTTSSNPTDSQPGCFVKINLNGRSLVKSAPKRGAPTKAQRKRKLKENETKQRKKAKLDDGYIPLKKSWSGKGYSYLSVNTVNTDFSPIRNMFSPNQLFLGFIS</sequence>
<gene>
    <name evidence="2" type="ORF">BpHYR1_017991</name>
</gene>
<keyword evidence="3" id="KW-1185">Reference proteome</keyword>
<feature type="region of interest" description="Disordered" evidence="1">
    <location>
        <begin position="69"/>
        <end position="101"/>
    </location>
</feature>
<name>A0A3M7PK34_BRAPC</name>
<evidence type="ECO:0000313" key="2">
    <source>
        <dbReference type="EMBL" id="RMZ99060.1"/>
    </source>
</evidence>
<dbReference type="AlphaFoldDB" id="A0A3M7PK34"/>
<evidence type="ECO:0000256" key="1">
    <source>
        <dbReference type="SAM" id="MobiDB-lite"/>
    </source>
</evidence>
<dbReference type="OrthoDB" id="10543695at2759"/>
<feature type="region of interest" description="Disordered" evidence="1">
    <location>
        <begin position="1"/>
        <end position="57"/>
    </location>
</feature>
<accession>A0A3M7PK34</accession>
<organism evidence="2 3">
    <name type="scientific">Brachionus plicatilis</name>
    <name type="common">Marine rotifer</name>
    <name type="synonym">Brachionus muelleri</name>
    <dbReference type="NCBI Taxonomy" id="10195"/>
    <lineage>
        <taxon>Eukaryota</taxon>
        <taxon>Metazoa</taxon>
        <taxon>Spiralia</taxon>
        <taxon>Gnathifera</taxon>
        <taxon>Rotifera</taxon>
        <taxon>Eurotatoria</taxon>
        <taxon>Monogononta</taxon>
        <taxon>Pseudotrocha</taxon>
        <taxon>Ploima</taxon>
        <taxon>Brachionidae</taxon>
        <taxon>Brachionus</taxon>
    </lineage>
</organism>
<protein>
    <submittedName>
        <fullName evidence="2">Uncharacterized protein</fullName>
    </submittedName>
</protein>
<proteinExistence type="predicted"/>
<comment type="caution">
    <text evidence="2">The sequence shown here is derived from an EMBL/GenBank/DDBJ whole genome shotgun (WGS) entry which is preliminary data.</text>
</comment>
<dbReference type="EMBL" id="REGN01010432">
    <property type="protein sequence ID" value="RMZ99060.1"/>
    <property type="molecule type" value="Genomic_DNA"/>
</dbReference>
<feature type="compositionally biased region" description="Low complexity" evidence="1">
    <location>
        <begin position="38"/>
        <end position="53"/>
    </location>
</feature>
<dbReference type="Proteomes" id="UP000276133">
    <property type="component" value="Unassembled WGS sequence"/>
</dbReference>
<reference evidence="2 3" key="1">
    <citation type="journal article" date="2018" name="Sci. Rep.">
        <title>Genomic signatures of local adaptation to the degree of environmental predictability in rotifers.</title>
        <authorList>
            <person name="Franch-Gras L."/>
            <person name="Hahn C."/>
            <person name="Garcia-Roger E.M."/>
            <person name="Carmona M.J."/>
            <person name="Serra M."/>
            <person name="Gomez A."/>
        </authorList>
    </citation>
    <scope>NUCLEOTIDE SEQUENCE [LARGE SCALE GENOMIC DNA]</scope>
    <source>
        <strain evidence="2">HYR1</strain>
    </source>
</reference>
<evidence type="ECO:0000313" key="3">
    <source>
        <dbReference type="Proteomes" id="UP000276133"/>
    </source>
</evidence>